<feature type="domain" description="Response regulatory" evidence="7">
    <location>
        <begin position="50"/>
        <end position="164"/>
    </location>
</feature>
<feature type="modified residue" description="4-aspartylphosphate" evidence="6">
    <location>
        <position position="99"/>
    </location>
</feature>
<reference evidence="8" key="2">
    <citation type="submission" date="2021-08" db="EMBL/GenBank/DDBJ databases">
        <authorList>
            <person name="Tani A."/>
            <person name="Ola A."/>
            <person name="Ogura Y."/>
            <person name="Katsura K."/>
            <person name="Hayashi T."/>
        </authorList>
    </citation>
    <scope>NUCLEOTIDE SEQUENCE</scope>
    <source>
        <strain evidence="8">LMG 23639</strain>
    </source>
</reference>
<evidence type="ECO:0000256" key="5">
    <source>
        <dbReference type="ARBA" id="ARBA00023163"/>
    </source>
</evidence>
<dbReference type="SUPFAM" id="SSF46689">
    <property type="entry name" value="Homeodomain-like"/>
    <property type="match status" value="1"/>
</dbReference>
<keyword evidence="5" id="KW-0804">Transcription</keyword>
<dbReference type="PANTHER" id="PTHR48111">
    <property type="entry name" value="REGULATOR OF RPOS"/>
    <property type="match status" value="1"/>
</dbReference>
<keyword evidence="2" id="KW-0902">Two-component regulatory system</keyword>
<protein>
    <recommendedName>
        <fullName evidence="7">Response regulatory domain-containing protein</fullName>
    </recommendedName>
</protein>
<evidence type="ECO:0000313" key="8">
    <source>
        <dbReference type="EMBL" id="GJE05329.1"/>
    </source>
</evidence>
<evidence type="ECO:0000259" key="7">
    <source>
        <dbReference type="PROSITE" id="PS50110"/>
    </source>
</evidence>
<gene>
    <name evidence="8" type="ORF">AOPFMNJM_0627</name>
</gene>
<evidence type="ECO:0000256" key="6">
    <source>
        <dbReference type="PROSITE-ProRule" id="PRU00169"/>
    </source>
</evidence>
<comment type="caution">
    <text evidence="8">The sequence shown here is derived from an EMBL/GenBank/DDBJ whole genome shotgun (WGS) entry which is preliminary data.</text>
</comment>
<accession>A0ABQ4SS47</accession>
<evidence type="ECO:0000256" key="3">
    <source>
        <dbReference type="ARBA" id="ARBA00023015"/>
    </source>
</evidence>
<evidence type="ECO:0000313" key="9">
    <source>
        <dbReference type="Proteomes" id="UP001055102"/>
    </source>
</evidence>
<evidence type="ECO:0000256" key="2">
    <source>
        <dbReference type="ARBA" id="ARBA00023012"/>
    </source>
</evidence>
<dbReference type="SMART" id="SM00448">
    <property type="entry name" value="REC"/>
    <property type="match status" value="1"/>
</dbReference>
<dbReference type="Pfam" id="PF00072">
    <property type="entry name" value="Response_reg"/>
    <property type="match status" value="1"/>
</dbReference>
<organism evidence="8 9">
    <name type="scientific">Methylobacterium jeotgali</name>
    <dbReference type="NCBI Taxonomy" id="381630"/>
    <lineage>
        <taxon>Bacteria</taxon>
        <taxon>Pseudomonadati</taxon>
        <taxon>Pseudomonadota</taxon>
        <taxon>Alphaproteobacteria</taxon>
        <taxon>Hyphomicrobiales</taxon>
        <taxon>Methylobacteriaceae</taxon>
        <taxon>Methylobacterium</taxon>
    </lineage>
</organism>
<keyword evidence="1 6" id="KW-0597">Phosphoprotein</keyword>
<evidence type="ECO:0000256" key="4">
    <source>
        <dbReference type="ARBA" id="ARBA00023125"/>
    </source>
</evidence>
<name>A0ABQ4SS47_9HYPH</name>
<dbReference type="InterPro" id="IPR011006">
    <property type="entry name" value="CheY-like_superfamily"/>
</dbReference>
<dbReference type="Proteomes" id="UP001055102">
    <property type="component" value="Unassembled WGS sequence"/>
</dbReference>
<dbReference type="InterPro" id="IPR001789">
    <property type="entry name" value="Sig_transdc_resp-reg_receiver"/>
</dbReference>
<evidence type="ECO:0000256" key="1">
    <source>
        <dbReference type="ARBA" id="ARBA00022553"/>
    </source>
</evidence>
<dbReference type="InterPro" id="IPR009057">
    <property type="entry name" value="Homeodomain-like_sf"/>
</dbReference>
<dbReference type="Gene3D" id="1.10.10.60">
    <property type="entry name" value="Homeodomain-like"/>
    <property type="match status" value="1"/>
</dbReference>
<dbReference type="EMBL" id="BPQR01000010">
    <property type="protein sequence ID" value="GJE05329.1"/>
    <property type="molecule type" value="Genomic_DNA"/>
</dbReference>
<proteinExistence type="predicted"/>
<keyword evidence="3" id="KW-0805">Transcription regulation</keyword>
<dbReference type="PROSITE" id="PS50110">
    <property type="entry name" value="RESPONSE_REGULATORY"/>
    <property type="match status" value="1"/>
</dbReference>
<dbReference type="Gene3D" id="3.40.50.2300">
    <property type="match status" value="1"/>
</dbReference>
<dbReference type="PANTHER" id="PTHR48111:SF1">
    <property type="entry name" value="TWO-COMPONENT RESPONSE REGULATOR ORR33"/>
    <property type="match status" value="1"/>
</dbReference>
<dbReference type="InterPro" id="IPR039420">
    <property type="entry name" value="WalR-like"/>
</dbReference>
<keyword evidence="4" id="KW-0238">DNA-binding</keyword>
<reference evidence="8" key="1">
    <citation type="journal article" date="2021" name="Front. Microbiol.">
        <title>Comprehensive Comparative Genomics and Phenotyping of Methylobacterium Species.</title>
        <authorList>
            <person name="Alessa O."/>
            <person name="Ogura Y."/>
            <person name="Fujitani Y."/>
            <person name="Takami H."/>
            <person name="Hayashi T."/>
            <person name="Sahin N."/>
            <person name="Tani A."/>
        </authorList>
    </citation>
    <scope>NUCLEOTIDE SEQUENCE</scope>
    <source>
        <strain evidence="8">LMG 23639</strain>
    </source>
</reference>
<keyword evidence="9" id="KW-1185">Reference proteome</keyword>
<dbReference type="SUPFAM" id="SSF52172">
    <property type="entry name" value="CheY-like"/>
    <property type="match status" value="1"/>
</dbReference>
<sequence>MDGKAQAGGLSGQRQVADTRFGVRSVRWMRSPDNEAPADPAPELGLGCGALLLAEADPVARERLAVEMAERGYRVQVASTLAEATLVITTEKPSFAVIDYRLPDGSGLALIPPLVATRPTARIVVLSRYASLRGAVAALRMGAEEFLARPAAPGEIDAVLRNLPAACRLARAPASSIRDVDRRHAEAVLRAMDANVPATARALGIETRTLRRLLSRRPAGATAPP</sequence>